<dbReference type="Proteomes" id="UP000664048">
    <property type="component" value="Unassembled WGS sequence"/>
</dbReference>
<sequence length="220" mass="24297">MAQGKIPARAKNRFVLFVLSRRLSTSLSPRELLGQKNVFVHRATACSGCLASELTHFHDGAVPTSTRRPGSATPSVNRTITMVKSPAISCAKQKRSAPAKPRSCVERENVCDRLLRRFVVSADGSIQEDNMDKTTKGAWLLAQSKCLDAVTGAGRLENIAYAGRVGRLYNLLRRNIIDEPSPTINAETVRNICQMNGIDRASREAEGHYLRSFVTQRDEQ</sequence>
<name>A0AAP1VAM9_9BURK</name>
<dbReference type="Proteomes" id="UP000611459">
    <property type="component" value="Unassembled WGS sequence"/>
</dbReference>
<dbReference type="GeneID" id="93193590"/>
<reference evidence="1" key="1">
    <citation type="submission" date="2021-01" db="EMBL/GenBank/DDBJ databases">
        <title>Outbreak of Burkholderia contaminns endophthalmitis traced to a clinical ventilation system.</title>
        <authorList>
            <person name="Lipuma J."/>
            <person name="Spilker T."/>
            <person name="Kratholm J."/>
        </authorList>
    </citation>
    <scope>NUCLEOTIDE SEQUENCE</scope>
    <source>
        <strain evidence="1">HI4954</strain>
    </source>
</reference>
<reference evidence="3 6" key="3">
    <citation type="submission" date="2021-12" db="EMBL/GenBank/DDBJ databases">
        <title>Genomic and phenotypic characterization of three Burkholderia contaminans isolates recovered from different sources.</title>
        <authorList>
            <person name="Lopez De Volder A."/>
            <person name="Fan Y."/>
            <person name="Nunvar J."/>
            <person name="Herrera T."/>
            <person name="Timp W."/>
            <person name="Degrossi J."/>
        </authorList>
    </citation>
    <scope>NUCLEOTIDE SEQUENCE [LARGE SCALE GENOMIC DNA]</scope>
    <source>
        <strain evidence="3 6">LMG 23361</strain>
    </source>
</reference>
<evidence type="ECO:0000313" key="1">
    <source>
        <dbReference type="EMBL" id="MBK1934082.1"/>
    </source>
</evidence>
<accession>A0AAP1VAM9</accession>
<dbReference type="EMBL" id="CP090640">
    <property type="protein sequence ID" value="WFN18520.1"/>
    <property type="molecule type" value="Genomic_DNA"/>
</dbReference>
<dbReference type="Proteomes" id="UP001220209">
    <property type="component" value="Chromosome 1"/>
</dbReference>
<proteinExistence type="predicted"/>
<dbReference type="AlphaFoldDB" id="A0AAP1VAM9"/>
<evidence type="ECO:0000313" key="5">
    <source>
        <dbReference type="Proteomes" id="UP000664048"/>
    </source>
</evidence>
<organism evidence="1 4">
    <name type="scientific">Burkholderia contaminans</name>
    <dbReference type="NCBI Taxonomy" id="488447"/>
    <lineage>
        <taxon>Bacteria</taxon>
        <taxon>Pseudomonadati</taxon>
        <taxon>Pseudomonadota</taxon>
        <taxon>Betaproteobacteria</taxon>
        <taxon>Burkholderiales</taxon>
        <taxon>Burkholderiaceae</taxon>
        <taxon>Burkholderia</taxon>
        <taxon>Burkholderia cepacia complex</taxon>
    </lineage>
</organism>
<keyword evidence="5" id="KW-1185">Reference proteome</keyword>
<reference evidence="2 5" key="2">
    <citation type="submission" date="2021-03" db="EMBL/GenBank/DDBJ databases">
        <title>Clinical course, treatment and visual outcome of an outbreak of Burkholderia contaminans endophthalmitis following cataract surgery.</title>
        <authorList>
            <person name="Lind C."/>
            <person name="Olsen K."/>
            <person name="Angelsen N.K."/>
            <person name="Krefting E.A."/>
            <person name="Fossen K."/>
            <person name="Gravningen K."/>
            <person name="Depoorter E."/>
            <person name="Vandamme P."/>
            <person name="Bertelsen G."/>
        </authorList>
    </citation>
    <scope>NUCLEOTIDE SEQUENCE [LARGE SCALE GENOMIC DNA]</scope>
    <source>
        <strain evidence="2 5">51242556</strain>
    </source>
</reference>
<evidence type="ECO:0000313" key="4">
    <source>
        <dbReference type="Proteomes" id="UP000611459"/>
    </source>
</evidence>
<evidence type="ECO:0000313" key="3">
    <source>
        <dbReference type="EMBL" id="WFN18520.1"/>
    </source>
</evidence>
<dbReference type="EMBL" id="JAENIB010000018">
    <property type="protein sequence ID" value="MBK1934082.1"/>
    <property type="molecule type" value="Genomic_DNA"/>
</dbReference>
<evidence type="ECO:0000313" key="6">
    <source>
        <dbReference type="Proteomes" id="UP001220209"/>
    </source>
</evidence>
<gene>
    <name evidence="2" type="ORF">J4M89_24865</name>
    <name evidence="1" type="ORF">JIN94_29785</name>
    <name evidence="3" type="ORF">LXE91_05675</name>
</gene>
<evidence type="ECO:0000313" key="2">
    <source>
        <dbReference type="EMBL" id="MBO1832622.1"/>
    </source>
</evidence>
<protein>
    <submittedName>
        <fullName evidence="1">DUF448 domain-containing protein</fullName>
    </submittedName>
</protein>
<dbReference type="EMBL" id="JAGEMX010000008">
    <property type="protein sequence ID" value="MBO1832622.1"/>
    <property type="molecule type" value="Genomic_DNA"/>
</dbReference>
<dbReference type="RefSeq" id="WP_172625583.1">
    <property type="nucleotide sequence ID" value="NZ_AP018358.1"/>
</dbReference>